<evidence type="ECO:0000313" key="2">
    <source>
        <dbReference type="Proteomes" id="UP001176961"/>
    </source>
</evidence>
<dbReference type="EMBL" id="CATQJL010000305">
    <property type="protein sequence ID" value="CAJ0602318.1"/>
    <property type="molecule type" value="Genomic_DNA"/>
</dbReference>
<dbReference type="AlphaFoldDB" id="A0AA36H2B6"/>
<organism evidence="1 2">
    <name type="scientific">Cylicocyclus nassatus</name>
    <name type="common">Nematode worm</name>
    <dbReference type="NCBI Taxonomy" id="53992"/>
    <lineage>
        <taxon>Eukaryota</taxon>
        <taxon>Metazoa</taxon>
        <taxon>Ecdysozoa</taxon>
        <taxon>Nematoda</taxon>
        <taxon>Chromadorea</taxon>
        <taxon>Rhabditida</taxon>
        <taxon>Rhabditina</taxon>
        <taxon>Rhabditomorpha</taxon>
        <taxon>Strongyloidea</taxon>
        <taxon>Strongylidae</taxon>
        <taxon>Cylicocyclus</taxon>
    </lineage>
</organism>
<gene>
    <name evidence="1" type="ORF">CYNAS_LOCUS14301</name>
</gene>
<comment type="caution">
    <text evidence="1">The sequence shown here is derived from an EMBL/GenBank/DDBJ whole genome shotgun (WGS) entry which is preliminary data.</text>
</comment>
<keyword evidence="2" id="KW-1185">Reference proteome</keyword>
<sequence length="159" mass="18120">MELVWNHQSMTHLNNKVRKENSEKINYNLERIPVSDVELEPWYPRAIPSIVGGATNDRKGCAEISTINCRNRRGRTSCVQPNIRYSGGEYYTAAVTCTAKGYTVLIDYQSRMKIQIWQCDDRLDIAADEENPIVRFGDSTLVSRPLGCDTFNDVIQCNI</sequence>
<reference evidence="1" key="1">
    <citation type="submission" date="2023-07" db="EMBL/GenBank/DDBJ databases">
        <authorList>
            <consortium name="CYATHOMIX"/>
        </authorList>
    </citation>
    <scope>NUCLEOTIDE SEQUENCE</scope>
    <source>
        <strain evidence="1">N/A</strain>
    </source>
</reference>
<dbReference type="Proteomes" id="UP001176961">
    <property type="component" value="Unassembled WGS sequence"/>
</dbReference>
<proteinExistence type="predicted"/>
<accession>A0AA36H2B6</accession>
<evidence type="ECO:0000313" key="1">
    <source>
        <dbReference type="EMBL" id="CAJ0602318.1"/>
    </source>
</evidence>
<protein>
    <submittedName>
        <fullName evidence="1">Uncharacterized protein</fullName>
    </submittedName>
</protein>
<name>A0AA36H2B6_CYLNA</name>